<feature type="transmembrane region" description="Helical" evidence="7">
    <location>
        <begin position="162"/>
        <end position="180"/>
    </location>
</feature>
<evidence type="ECO:0000256" key="1">
    <source>
        <dbReference type="ARBA" id="ARBA00004651"/>
    </source>
</evidence>
<evidence type="ECO:0000256" key="4">
    <source>
        <dbReference type="ARBA" id="ARBA00022989"/>
    </source>
</evidence>
<feature type="transmembrane region" description="Helical" evidence="7">
    <location>
        <begin position="116"/>
        <end position="134"/>
    </location>
</feature>
<name>A0A2N8KPY0_9BURK</name>
<feature type="transmembrane region" description="Helical" evidence="7">
    <location>
        <begin position="284"/>
        <end position="303"/>
    </location>
</feature>
<proteinExistence type="predicted"/>
<feature type="transmembrane region" description="Helical" evidence="7">
    <location>
        <begin position="89"/>
        <end position="109"/>
    </location>
</feature>
<keyword evidence="4 7" id="KW-1133">Transmembrane helix</keyword>
<evidence type="ECO:0000256" key="3">
    <source>
        <dbReference type="ARBA" id="ARBA00022692"/>
    </source>
</evidence>
<dbReference type="RefSeq" id="WP_102771436.1">
    <property type="nucleotide sequence ID" value="NZ_POQS01000001.1"/>
</dbReference>
<accession>A0A2N8KPY0</accession>
<evidence type="ECO:0000313" key="9">
    <source>
        <dbReference type="Proteomes" id="UP000235994"/>
    </source>
</evidence>
<dbReference type="InterPro" id="IPR001851">
    <property type="entry name" value="ABC_transp_permease"/>
</dbReference>
<feature type="compositionally biased region" description="Basic and acidic residues" evidence="6">
    <location>
        <begin position="331"/>
        <end position="346"/>
    </location>
</feature>
<feature type="compositionally biased region" description="Low complexity" evidence="6">
    <location>
        <begin position="319"/>
        <end position="328"/>
    </location>
</feature>
<dbReference type="Pfam" id="PF02653">
    <property type="entry name" value="BPD_transp_2"/>
    <property type="match status" value="1"/>
</dbReference>
<keyword evidence="5 7" id="KW-0472">Membrane</keyword>
<evidence type="ECO:0000256" key="7">
    <source>
        <dbReference type="SAM" id="Phobius"/>
    </source>
</evidence>
<keyword evidence="2" id="KW-1003">Cell membrane</keyword>
<protein>
    <submittedName>
        <fullName evidence="8">Branched-chain amino acid ABC transporter permease</fullName>
    </submittedName>
</protein>
<dbReference type="Proteomes" id="UP000235994">
    <property type="component" value="Unassembled WGS sequence"/>
</dbReference>
<keyword evidence="3 7" id="KW-0812">Transmembrane</keyword>
<comment type="subcellular location">
    <subcellularLocation>
        <location evidence="1">Cell membrane</location>
        <topology evidence="1">Multi-pass membrane protein</topology>
    </subcellularLocation>
</comment>
<dbReference type="EMBL" id="POQS01000001">
    <property type="protein sequence ID" value="PND35506.1"/>
    <property type="molecule type" value="Genomic_DNA"/>
</dbReference>
<keyword evidence="9" id="KW-1185">Reference proteome</keyword>
<feature type="transmembrane region" description="Helical" evidence="7">
    <location>
        <begin position="248"/>
        <end position="272"/>
    </location>
</feature>
<dbReference type="GO" id="GO:0015658">
    <property type="term" value="F:branched-chain amino acid transmembrane transporter activity"/>
    <property type="evidence" value="ECO:0007669"/>
    <property type="project" value="InterPro"/>
</dbReference>
<dbReference type="AlphaFoldDB" id="A0A2N8KPY0"/>
<evidence type="ECO:0000256" key="5">
    <source>
        <dbReference type="ARBA" id="ARBA00023136"/>
    </source>
</evidence>
<gene>
    <name evidence="8" type="ORF">C1I89_03835</name>
</gene>
<dbReference type="PANTHER" id="PTHR30482">
    <property type="entry name" value="HIGH-AFFINITY BRANCHED-CHAIN AMINO ACID TRANSPORT SYSTEM PERMEASE"/>
    <property type="match status" value="1"/>
</dbReference>
<feature type="transmembrane region" description="Helical" evidence="7">
    <location>
        <begin position="201"/>
        <end position="228"/>
    </location>
</feature>
<dbReference type="GO" id="GO:0005886">
    <property type="term" value="C:plasma membrane"/>
    <property type="evidence" value="ECO:0007669"/>
    <property type="project" value="UniProtKB-SubCell"/>
</dbReference>
<evidence type="ECO:0000256" key="6">
    <source>
        <dbReference type="SAM" id="MobiDB-lite"/>
    </source>
</evidence>
<dbReference type="CDD" id="cd06581">
    <property type="entry name" value="TM_PBP1_LivM_like"/>
    <property type="match status" value="1"/>
</dbReference>
<feature type="transmembrane region" description="Helical" evidence="7">
    <location>
        <begin position="65"/>
        <end position="83"/>
    </location>
</feature>
<comment type="caution">
    <text evidence="8">The sequence shown here is derived from an EMBL/GenBank/DDBJ whole genome shotgun (WGS) entry which is preliminary data.</text>
</comment>
<feature type="transmembrane region" description="Helical" evidence="7">
    <location>
        <begin position="40"/>
        <end position="60"/>
    </location>
</feature>
<dbReference type="InterPro" id="IPR043428">
    <property type="entry name" value="LivM-like"/>
</dbReference>
<evidence type="ECO:0000256" key="2">
    <source>
        <dbReference type="ARBA" id="ARBA00022475"/>
    </source>
</evidence>
<organism evidence="8 9">
    <name type="scientific">Achromobacter pulmonis</name>
    <dbReference type="NCBI Taxonomy" id="1389932"/>
    <lineage>
        <taxon>Bacteria</taxon>
        <taxon>Pseudomonadati</taxon>
        <taxon>Pseudomonadota</taxon>
        <taxon>Betaproteobacteria</taxon>
        <taxon>Burkholderiales</taxon>
        <taxon>Alcaligenaceae</taxon>
        <taxon>Achromobacter</taxon>
    </lineage>
</organism>
<reference evidence="8 9" key="1">
    <citation type="submission" date="2018-01" db="EMBL/GenBank/DDBJ databases">
        <title>The draft genome of an aniline degradation strain ANB-1.</title>
        <authorList>
            <person name="Zhang L."/>
            <person name="Jiang J."/>
        </authorList>
    </citation>
    <scope>NUCLEOTIDE SEQUENCE [LARGE SCALE GENOMIC DNA]</scope>
    <source>
        <strain evidence="8 9">ANB-1</strain>
    </source>
</reference>
<evidence type="ECO:0000313" key="8">
    <source>
        <dbReference type="EMBL" id="PND35506.1"/>
    </source>
</evidence>
<sequence length="346" mass="36573">MQANDKRRWALPLLFLVLAGVPFAAQWLGEPFYVTLGARILIYALAALALNLVLGFAGLVSFGHAMFLGLGCYAVGILSYYGFGNGWLQLAVCIAVCALVALVVGTVCLRTSGIGFIMITLAFAQMFYFLAVSLREYGGDDGLNIYEASAFGLFELDGSLPVYWAAWALLLVCSIGMLRLRRSPFGMILRATHANPRRVDALGYSVFGVRLTAYVASGVLTGVAGLLLANLTAFASPSYMSWPVSGELIVMVVIGGLGSVLGPIVGAIAYLLMEEAFKSLTQHWMLLMGPAVVVIAMLAKGGYGNSLAWLRRAPPAGPAAPTAAPPAGDGQQDRRPPDTLAKEASA</sequence>
<dbReference type="PANTHER" id="PTHR30482:SF17">
    <property type="entry name" value="ABC TRANSPORTER ATP-BINDING PROTEIN"/>
    <property type="match status" value="1"/>
</dbReference>
<feature type="region of interest" description="Disordered" evidence="6">
    <location>
        <begin position="315"/>
        <end position="346"/>
    </location>
</feature>